<reference evidence="5" key="1">
    <citation type="submission" date="2022-08" db="EMBL/GenBank/DDBJ databases">
        <title>Genomic Encyclopedia of Type Strains, Phase III (KMG-III): the genomes of soil and plant-associated and newly described type strains.</title>
        <authorList>
            <person name="Whitman W."/>
        </authorList>
    </citation>
    <scope>NUCLEOTIDE SEQUENCE</scope>
    <source>
        <strain evidence="5">HMT 1</strain>
    </source>
</reference>
<sequence>METLPDFIDDGLIVLSIGLNPSLPAVRAGYYFAGRTNRFWPALNTSGLAGRELTPGPAACRWLQEQKRIGFTDVVKRPSRGAAALRAADFHAWVPHLAARIERYRPALLWFHGKVAYGHYLRCRDQDTAAIDWGLQPQLQQGCRVYLSPNPSAANAVFRLADLVDDYKRLATLRQRLADGRD</sequence>
<gene>
    <name evidence="5" type="ORF">J2T55_000511</name>
</gene>
<dbReference type="CDD" id="cd10028">
    <property type="entry name" value="UDG-F2_TDG_MUG"/>
    <property type="match status" value="1"/>
</dbReference>
<evidence type="ECO:0000256" key="3">
    <source>
        <dbReference type="ARBA" id="ARBA00023204"/>
    </source>
</evidence>
<keyword evidence="5" id="KW-0326">Glycosidase</keyword>
<dbReference type="InterPro" id="IPR005122">
    <property type="entry name" value="Uracil-DNA_glycosylase-like"/>
</dbReference>
<dbReference type="Gene3D" id="3.40.470.10">
    <property type="entry name" value="Uracil-DNA glycosylase-like domain"/>
    <property type="match status" value="1"/>
</dbReference>
<dbReference type="Proteomes" id="UP001204445">
    <property type="component" value="Unassembled WGS sequence"/>
</dbReference>
<dbReference type="GO" id="GO:0006285">
    <property type="term" value="P:base-excision repair, AP site formation"/>
    <property type="evidence" value="ECO:0007669"/>
    <property type="project" value="InterPro"/>
</dbReference>
<dbReference type="GO" id="GO:0004844">
    <property type="term" value="F:uracil DNA N-glycosylase activity"/>
    <property type="evidence" value="ECO:0007669"/>
    <property type="project" value="TreeGrafter"/>
</dbReference>
<dbReference type="InterPro" id="IPR015637">
    <property type="entry name" value="MUG/TDG"/>
</dbReference>
<organism evidence="5 6">
    <name type="scientific">Methylohalomonas lacus</name>
    <dbReference type="NCBI Taxonomy" id="398773"/>
    <lineage>
        <taxon>Bacteria</taxon>
        <taxon>Pseudomonadati</taxon>
        <taxon>Pseudomonadota</taxon>
        <taxon>Gammaproteobacteria</taxon>
        <taxon>Methylohalomonadales</taxon>
        <taxon>Methylohalomonadaceae</taxon>
        <taxon>Methylohalomonas</taxon>
    </lineage>
</organism>
<dbReference type="PANTHER" id="PTHR12159">
    <property type="entry name" value="G/T AND G/U MISMATCH-SPECIFIC DNA GLYCOSYLASE"/>
    <property type="match status" value="1"/>
</dbReference>
<evidence type="ECO:0000313" key="6">
    <source>
        <dbReference type="Proteomes" id="UP001204445"/>
    </source>
</evidence>
<name>A0AAE3HLA1_9GAMM</name>
<dbReference type="Pfam" id="PF03167">
    <property type="entry name" value="UDG"/>
    <property type="match status" value="1"/>
</dbReference>
<dbReference type="SUPFAM" id="SSF52141">
    <property type="entry name" value="Uracil-DNA glycosylase-like"/>
    <property type="match status" value="1"/>
</dbReference>
<comment type="caution">
    <text evidence="5">The sequence shown here is derived from an EMBL/GenBank/DDBJ whole genome shotgun (WGS) entry which is preliminary data.</text>
</comment>
<evidence type="ECO:0000256" key="2">
    <source>
        <dbReference type="ARBA" id="ARBA00022801"/>
    </source>
</evidence>
<dbReference type="EMBL" id="JANUCT010000003">
    <property type="protein sequence ID" value="MCS3902507.1"/>
    <property type="molecule type" value="Genomic_DNA"/>
</dbReference>
<feature type="domain" description="Uracil-DNA glycosylase-like" evidence="4">
    <location>
        <begin position="5"/>
        <end position="158"/>
    </location>
</feature>
<dbReference type="EC" id="3.2.2.-" evidence="5"/>
<keyword evidence="2 5" id="KW-0378">Hydrolase</keyword>
<keyword evidence="6" id="KW-1185">Reference proteome</keyword>
<dbReference type="GO" id="GO:0008263">
    <property type="term" value="F:pyrimidine-specific mismatch base pair DNA N-glycosylase activity"/>
    <property type="evidence" value="ECO:0007669"/>
    <property type="project" value="TreeGrafter"/>
</dbReference>
<evidence type="ECO:0000256" key="1">
    <source>
        <dbReference type="ARBA" id="ARBA00022763"/>
    </source>
</evidence>
<evidence type="ECO:0000259" key="4">
    <source>
        <dbReference type="Pfam" id="PF03167"/>
    </source>
</evidence>
<dbReference type="PANTHER" id="PTHR12159:SF9">
    <property type="entry name" value="G_T MISMATCH-SPECIFIC THYMINE DNA GLYCOSYLASE"/>
    <property type="match status" value="1"/>
</dbReference>
<dbReference type="RefSeq" id="WP_259054048.1">
    <property type="nucleotide sequence ID" value="NZ_JANUCT010000003.1"/>
</dbReference>
<proteinExistence type="predicted"/>
<keyword evidence="1" id="KW-0227">DNA damage</keyword>
<dbReference type="AlphaFoldDB" id="A0AAE3HLA1"/>
<accession>A0AAE3HLA1</accession>
<protein>
    <submittedName>
        <fullName evidence="5">TDG/mug DNA glycosylase family protein</fullName>
        <ecNumber evidence="5">3.2.2.-</ecNumber>
    </submittedName>
</protein>
<keyword evidence="3" id="KW-0234">DNA repair</keyword>
<evidence type="ECO:0000313" key="5">
    <source>
        <dbReference type="EMBL" id="MCS3902507.1"/>
    </source>
</evidence>
<dbReference type="InterPro" id="IPR036895">
    <property type="entry name" value="Uracil-DNA_glycosylase-like_sf"/>
</dbReference>